<evidence type="ECO:0000259" key="6">
    <source>
        <dbReference type="Pfam" id="PF01494"/>
    </source>
</evidence>
<evidence type="ECO:0000256" key="5">
    <source>
        <dbReference type="ARBA" id="ARBA00023033"/>
    </source>
</evidence>
<sequence>MAKEFRVLIVGSGITGLLVAQGLKKNGIPCTVFESEPSAEHYRPREWGMSIQWGLPLLEDVLPRHLFDRVYTAANDPYFSRDPPDPGFLPTWNGATGEHIKDVPLLRMIRCSRRKLRALCAENIKVMYGKKLQDVSYNNEDNTVTAIFEDGSTQTGNVLVGADGAHSAVRTTIFGEGDAGPSTVPYSAVNLHVKYGDVEKALFVRSKHPIMTHAIHPDGLWLWISIQDVPDPNDPATWTFQLQTTWKKTEGEDPTSLEVLKKKAETFCEPFRSANLWVPEGTTVTSNNLSYWIPVHWDNQNGRITLVGDAAHPMTFQRGQGMNHGIKDAQVLVKQLVSAMADSTGADKTVKQAIDSYQAEMVERAAEEVQLGVLNTEMLHDWTRFSQSALMQRGGDPNKR</sequence>
<dbReference type="EMBL" id="SNSC02000012">
    <property type="protein sequence ID" value="TID19492.1"/>
    <property type="molecule type" value="Genomic_DNA"/>
</dbReference>
<keyword evidence="4" id="KW-0560">Oxidoreductase</keyword>
<keyword evidence="3" id="KW-0274">FAD</keyword>
<evidence type="ECO:0000256" key="3">
    <source>
        <dbReference type="ARBA" id="ARBA00022827"/>
    </source>
</evidence>
<dbReference type="Pfam" id="PF13450">
    <property type="entry name" value="NAD_binding_8"/>
    <property type="match status" value="1"/>
</dbReference>
<protein>
    <submittedName>
        <fullName evidence="7">3-hydroxy-3-methylglutaryl-coenzyme A reductase</fullName>
    </submittedName>
</protein>
<accession>A0A4Z1NWL3</accession>
<dbReference type="Gene3D" id="3.50.50.60">
    <property type="entry name" value="FAD/NAD(P)-binding domain"/>
    <property type="match status" value="1"/>
</dbReference>
<dbReference type="GO" id="GO:0071949">
    <property type="term" value="F:FAD binding"/>
    <property type="evidence" value="ECO:0007669"/>
    <property type="project" value="InterPro"/>
</dbReference>
<dbReference type="Proteomes" id="UP000298493">
    <property type="component" value="Unassembled WGS sequence"/>
</dbReference>
<evidence type="ECO:0000256" key="4">
    <source>
        <dbReference type="ARBA" id="ARBA00023002"/>
    </source>
</evidence>
<dbReference type="PANTHER" id="PTHR47178:SF2">
    <property type="entry name" value="FAD-BINDING DOMAIN-CONTAINING PROTEIN"/>
    <property type="match status" value="1"/>
</dbReference>
<keyword evidence="5" id="KW-0503">Monooxygenase</keyword>
<comment type="caution">
    <text evidence="7">The sequence shown here is derived from an EMBL/GenBank/DDBJ whole genome shotgun (WGS) entry which is preliminary data.</text>
</comment>
<dbReference type="InterPro" id="IPR036188">
    <property type="entry name" value="FAD/NAD-bd_sf"/>
</dbReference>
<keyword evidence="2" id="KW-0285">Flavoprotein</keyword>
<dbReference type="STRING" id="86259.A0A4Z1NWL3"/>
<evidence type="ECO:0000256" key="1">
    <source>
        <dbReference type="ARBA" id="ARBA00001974"/>
    </source>
</evidence>
<dbReference type="PANTHER" id="PTHR47178">
    <property type="entry name" value="MONOOXYGENASE, FAD-BINDING"/>
    <property type="match status" value="1"/>
</dbReference>
<feature type="domain" description="FAD-binding" evidence="6">
    <location>
        <begin position="135"/>
        <end position="367"/>
    </location>
</feature>
<evidence type="ECO:0000313" key="8">
    <source>
        <dbReference type="Proteomes" id="UP000298493"/>
    </source>
</evidence>
<dbReference type="PRINTS" id="PR00420">
    <property type="entry name" value="RNGMNOXGNASE"/>
</dbReference>
<evidence type="ECO:0000256" key="2">
    <source>
        <dbReference type="ARBA" id="ARBA00022630"/>
    </source>
</evidence>
<dbReference type="GO" id="GO:0004497">
    <property type="term" value="F:monooxygenase activity"/>
    <property type="evidence" value="ECO:0007669"/>
    <property type="project" value="UniProtKB-KW"/>
</dbReference>
<dbReference type="AlphaFoldDB" id="A0A4Z1NWL3"/>
<dbReference type="SUPFAM" id="SSF51905">
    <property type="entry name" value="FAD/NAD(P)-binding domain"/>
    <property type="match status" value="1"/>
</dbReference>
<evidence type="ECO:0000313" key="7">
    <source>
        <dbReference type="EMBL" id="TID19492.1"/>
    </source>
</evidence>
<name>A0A4Z1NWL3_9PEZI</name>
<dbReference type="Pfam" id="PF01494">
    <property type="entry name" value="FAD_binding_3"/>
    <property type="match status" value="1"/>
</dbReference>
<comment type="cofactor">
    <cofactor evidence="1">
        <name>FAD</name>
        <dbReference type="ChEBI" id="CHEBI:57692"/>
    </cofactor>
</comment>
<gene>
    <name evidence="7" type="ORF">E6O75_ATG06830</name>
</gene>
<reference evidence="7 8" key="1">
    <citation type="submission" date="2019-04" db="EMBL/GenBank/DDBJ databases">
        <title>High contiguity whole genome sequence and gene annotation resource for two Venturia nashicola isolates.</title>
        <authorList>
            <person name="Prokchorchik M."/>
            <person name="Won K."/>
            <person name="Lee Y."/>
            <person name="Choi E.D."/>
            <person name="Segonzac C."/>
            <person name="Sohn K.H."/>
        </authorList>
    </citation>
    <scope>NUCLEOTIDE SEQUENCE [LARGE SCALE GENOMIC DNA]</scope>
    <source>
        <strain evidence="7 8">PRI2</strain>
    </source>
</reference>
<organism evidence="7 8">
    <name type="scientific">Venturia nashicola</name>
    <dbReference type="NCBI Taxonomy" id="86259"/>
    <lineage>
        <taxon>Eukaryota</taxon>
        <taxon>Fungi</taxon>
        <taxon>Dikarya</taxon>
        <taxon>Ascomycota</taxon>
        <taxon>Pezizomycotina</taxon>
        <taxon>Dothideomycetes</taxon>
        <taxon>Pleosporomycetidae</taxon>
        <taxon>Venturiales</taxon>
        <taxon>Venturiaceae</taxon>
        <taxon>Venturia</taxon>
    </lineage>
</organism>
<dbReference type="InterPro" id="IPR002938">
    <property type="entry name" value="FAD-bd"/>
</dbReference>
<keyword evidence="8" id="KW-1185">Reference proteome</keyword>
<proteinExistence type="predicted"/>